<protein>
    <submittedName>
        <fullName evidence="8">DMT family transporter</fullName>
    </submittedName>
</protein>
<evidence type="ECO:0000256" key="5">
    <source>
        <dbReference type="ARBA" id="ARBA00023136"/>
    </source>
</evidence>
<comment type="caution">
    <text evidence="8">The sequence shown here is derived from an EMBL/GenBank/DDBJ whole genome shotgun (WGS) entry which is preliminary data.</text>
</comment>
<feature type="domain" description="EamA" evidence="7">
    <location>
        <begin position="17"/>
        <end position="149"/>
    </location>
</feature>
<feature type="transmembrane region" description="Helical" evidence="6">
    <location>
        <begin position="105"/>
        <end position="126"/>
    </location>
</feature>
<evidence type="ECO:0000256" key="3">
    <source>
        <dbReference type="ARBA" id="ARBA00022692"/>
    </source>
</evidence>
<dbReference type="RefSeq" id="WP_340359701.1">
    <property type="nucleotide sequence ID" value="NZ_JBBKZU010000013.1"/>
</dbReference>
<dbReference type="InterPro" id="IPR050638">
    <property type="entry name" value="AA-Vitamin_Transporters"/>
</dbReference>
<keyword evidence="2" id="KW-1003">Cell membrane</keyword>
<dbReference type="InterPro" id="IPR000620">
    <property type="entry name" value="EamA_dom"/>
</dbReference>
<feature type="transmembrane region" description="Helical" evidence="6">
    <location>
        <begin position="133"/>
        <end position="150"/>
    </location>
</feature>
<dbReference type="InterPro" id="IPR037185">
    <property type="entry name" value="EmrE-like"/>
</dbReference>
<dbReference type="Pfam" id="PF00892">
    <property type="entry name" value="EamA"/>
    <property type="match status" value="2"/>
</dbReference>
<feature type="domain" description="EamA" evidence="7">
    <location>
        <begin position="162"/>
        <end position="298"/>
    </location>
</feature>
<keyword evidence="4 6" id="KW-1133">Transmembrane helix</keyword>
<evidence type="ECO:0000256" key="4">
    <source>
        <dbReference type="ARBA" id="ARBA00022989"/>
    </source>
</evidence>
<proteinExistence type="predicted"/>
<dbReference type="EMBL" id="JBBKZU010000013">
    <property type="protein sequence ID" value="MEJ8814473.1"/>
    <property type="molecule type" value="Genomic_DNA"/>
</dbReference>
<feature type="transmembrane region" description="Helical" evidence="6">
    <location>
        <begin position="162"/>
        <end position="185"/>
    </location>
</feature>
<keyword evidence="9" id="KW-1185">Reference proteome</keyword>
<dbReference type="PANTHER" id="PTHR32322">
    <property type="entry name" value="INNER MEMBRANE TRANSPORTER"/>
    <property type="match status" value="1"/>
</dbReference>
<evidence type="ECO:0000313" key="9">
    <source>
        <dbReference type="Proteomes" id="UP001365846"/>
    </source>
</evidence>
<evidence type="ECO:0000256" key="1">
    <source>
        <dbReference type="ARBA" id="ARBA00004651"/>
    </source>
</evidence>
<dbReference type="PANTHER" id="PTHR32322:SF18">
    <property type="entry name" value="S-ADENOSYLMETHIONINE_S-ADENOSYLHOMOCYSTEINE TRANSPORTER"/>
    <property type="match status" value="1"/>
</dbReference>
<gene>
    <name evidence="8" type="ORF">WKW77_25570</name>
</gene>
<evidence type="ECO:0000313" key="8">
    <source>
        <dbReference type="EMBL" id="MEJ8814473.1"/>
    </source>
</evidence>
<sequence length="304" mass="31827">MKPPDRRTPAGGGLSALLLLVTALWGLNMTAMKTIATYFDPAVMATWRAAIAATLMGVLLWRQRATRQRMRMNRRQFATAVGCAVLMVYLNQILVAAGLSRTTATNGSVAIALSPLVSSLMAAAILRERIGPMRIAGVLLGLGGVLIVVLKSPGAHVAGAGWGDAMVVASVVTFSIGGVFIQRLARETDALHASGMIYACGTLMLALHAFAVGAGGSIAAWLPGFWPVMLVLFSALIATAFGNLAWNHAIVKIGVARVSLWFYWVPVFGVGFAALLLGETLSLWHVVGLVAVAAGTALGTYSRA</sequence>
<evidence type="ECO:0000256" key="2">
    <source>
        <dbReference type="ARBA" id="ARBA00022475"/>
    </source>
</evidence>
<dbReference type="Proteomes" id="UP001365846">
    <property type="component" value="Unassembled WGS sequence"/>
</dbReference>
<organism evidence="8 9">
    <name type="scientific">Variovorax ureilyticus</name>
    <dbReference type="NCBI Taxonomy" id="1836198"/>
    <lineage>
        <taxon>Bacteria</taxon>
        <taxon>Pseudomonadati</taxon>
        <taxon>Pseudomonadota</taxon>
        <taxon>Betaproteobacteria</taxon>
        <taxon>Burkholderiales</taxon>
        <taxon>Comamonadaceae</taxon>
        <taxon>Variovorax</taxon>
    </lineage>
</organism>
<evidence type="ECO:0000259" key="7">
    <source>
        <dbReference type="Pfam" id="PF00892"/>
    </source>
</evidence>
<feature type="transmembrane region" description="Helical" evidence="6">
    <location>
        <begin position="283"/>
        <end position="301"/>
    </location>
</feature>
<feature type="transmembrane region" description="Helical" evidence="6">
    <location>
        <begin position="42"/>
        <end position="61"/>
    </location>
</feature>
<reference evidence="8 9" key="1">
    <citation type="submission" date="2024-03" db="EMBL/GenBank/DDBJ databases">
        <title>Novel species of the genus Variovorax.</title>
        <authorList>
            <person name="Liu Q."/>
            <person name="Xin Y.-H."/>
        </authorList>
    </citation>
    <scope>NUCLEOTIDE SEQUENCE [LARGE SCALE GENOMIC DNA]</scope>
    <source>
        <strain evidence="8 9">KACC 18899</strain>
    </source>
</reference>
<feature type="transmembrane region" description="Helical" evidence="6">
    <location>
        <begin position="197"/>
        <end position="219"/>
    </location>
</feature>
<comment type="subcellular location">
    <subcellularLocation>
        <location evidence="1">Cell membrane</location>
        <topology evidence="1">Multi-pass membrane protein</topology>
    </subcellularLocation>
</comment>
<accession>A0ABU8VLB9</accession>
<dbReference type="SUPFAM" id="SSF103481">
    <property type="entry name" value="Multidrug resistance efflux transporter EmrE"/>
    <property type="match status" value="2"/>
</dbReference>
<evidence type="ECO:0000256" key="6">
    <source>
        <dbReference type="SAM" id="Phobius"/>
    </source>
</evidence>
<keyword evidence="3 6" id="KW-0812">Transmembrane</keyword>
<name>A0ABU8VLB9_9BURK</name>
<feature type="transmembrane region" description="Helical" evidence="6">
    <location>
        <begin position="77"/>
        <end position="99"/>
    </location>
</feature>
<keyword evidence="5 6" id="KW-0472">Membrane</keyword>
<feature type="transmembrane region" description="Helical" evidence="6">
    <location>
        <begin position="225"/>
        <end position="246"/>
    </location>
</feature>
<feature type="transmembrane region" description="Helical" evidence="6">
    <location>
        <begin position="258"/>
        <end position="277"/>
    </location>
</feature>